<name>A0ABT8JN80_9BACL</name>
<evidence type="ECO:0000313" key="2">
    <source>
        <dbReference type="Proteomes" id="UP001175097"/>
    </source>
</evidence>
<protein>
    <submittedName>
        <fullName evidence="1">Uncharacterized protein</fullName>
    </submittedName>
</protein>
<keyword evidence="2" id="KW-1185">Reference proteome</keyword>
<sequence length="254" mass="28020">MLKLIDMKKQSKPIFRFTTNVCGNSRWRFIATASLTVGIISGCNEFPEVSSEIVAPYEKNYEIVGSEKDSLLDSNHPAIYKTVDRENKGVEPVMIPVVPIEGKEVSLKTGRYIITGYPVGNIFIYDENRNLLLTELVGSYAGVRSLTVDIDASYTVRADGGYDSVQITPVSTSLSTDLSAGLWNVGQDIESGDYDIAIELGYAYLHVFEEGKEPIVYELIGGTVGKTDGHVKLKEGQMLRVTKTSMLKFTPRDS</sequence>
<organism evidence="1 2">
    <name type="scientific">Sporosarcina highlanderae</name>
    <dbReference type="NCBI Taxonomy" id="3035916"/>
    <lineage>
        <taxon>Bacteria</taxon>
        <taxon>Bacillati</taxon>
        <taxon>Bacillota</taxon>
        <taxon>Bacilli</taxon>
        <taxon>Bacillales</taxon>
        <taxon>Caryophanaceae</taxon>
        <taxon>Sporosarcina</taxon>
    </lineage>
</organism>
<comment type="caution">
    <text evidence="1">The sequence shown here is derived from an EMBL/GenBank/DDBJ whole genome shotgun (WGS) entry which is preliminary data.</text>
</comment>
<evidence type="ECO:0000313" key="1">
    <source>
        <dbReference type="EMBL" id="MDN4606268.1"/>
    </source>
</evidence>
<accession>A0ABT8JN80</accession>
<dbReference type="Proteomes" id="UP001175097">
    <property type="component" value="Unassembled WGS sequence"/>
</dbReference>
<proteinExistence type="predicted"/>
<gene>
    <name evidence="1" type="ORF">P5G49_02090</name>
</gene>
<dbReference type="EMBL" id="JAROCC010000001">
    <property type="protein sequence ID" value="MDN4606268.1"/>
    <property type="molecule type" value="Genomic_DNA"/>
</dbReference>
<reference evidence="1" key="1">
    <citation type="submission" date="2023-03" db="EMBL/GenBank/DDBJ databases">
        <title>MT1 and MT2 Draft Genomes of Novel Species.</title>
        <authorList>
            <person name="Venkateswaran K."/>
        </authorList>
    </citation>
    <scope>NUCLEOTIDE SEQUENCE</scope>
    <source>
        <strain evidence="1">F6_3S_P_2</strain>
    </source>
</reference>
<dbReference type="RefSeq" id="WP_301241805.1">
    <property type="nucleotide sequence ID" value="NZ_JAROCC010000001.1"/>
</dbReference>